<dbReference type="OrthoDB" id="148113at2"/>
<dbReference type="Pfam" id="PF03599">
    <property type="entry name" value="CdhD"/>
    <property type="match status" value="1"/>
</dbReference>
<dbReference type="NCBIfam" id="NF003376">
    <property type="entry name" value="PRK04452.1-2"/>
    <property type="match status" value="1"/>
</dbReference>
<feature type="domain" description="CO dehydrogenase/acetyl-CoA synthase delta subunit TIM barrel" evidence="1">
    <location>
        <begin position="16"/>
        <end position="310"/>
    </location>
</feature>
<dbReference type="PANTHER" id="PTHR36214">
    <property type="match status" value="1"/>
</dbReference>
<dbReference type="Proteomes" id="UP000046155">
    <property type="component" value="Unassembled WGS sequence"/>
</dbReference>
<sequence length="324" mass="35095">MPVEILKEKFTGTVQEVVLGATKEEGGTRAKTVKLGGSSTLPFLQYEGDIPNRPAIAFEIWDIEPDWNEAFNESYGDVWKDPVAWAKKVEELGADIIYLKLKGADPELDNPKSPDDCAKIVKAVLENTGAPLMVEGPGHPEADNDVLQAVGEAAAGENIALGLAEKDNYRSIAAAAMMGKHCVIGRSPVDINILKQLNIMITEMGIAPNKIINDPMSSGLGYGIEYSYSIMERARWGALIGDKMMAFPVICVAGAEAWRAKEANAPLEDAGPGWGEQKPRGIMWEAMTAAALIQAGGDLILMRHPEAVKLLNKHIDDLMKPNLY</sequence>
<dbReference type="RefSeq" id="WP_044665687.1">
    <property type="nucleotide sequence ID" value="NZ_CDRZ01000259.1"/>
</dbReference>
<proteinExistence type="predicted"/>
<accession>A0A0B7MPB0</accession>
<reference evidence="3" key="1">
    <citation type="submission" date="2015-01" db="EMBL/GenBank/DDBJ databases">
        <authorList>
            <person name="Manzoor Shahid"/>
            <person name="Zubair Saima"/>
        </authorList>
    </citation>
    <scope>NUCLEOTIDE SEQUENCE [LARGE SCALE GENOMIC DNA]</scope>
    <source>
        <strain evidence="3">Sp3</strain>
    </source>
</reference>
<dbReference type="SUPFAM" id="SSF51717">
    <property type="entry name" value="Dihydropteroate synthetase-like"/>
    <property type="match status" value="1"/>
</dbReference>
<keyword evidence="3" id="KW-1185">Reference proteome</keyword>
<evidence type="ECO:0000259" key="1">
    <source>
        <dbReference type="Pfam" id="PF03599"/>
    </source>
</evidence>
<evidence type="ECO:0000313" key="2">
    <source>
        <dbReference type="EMBL" id="CEO89816.1"/>
    </source>
</evidence>
<dbReference type="Gene3D" id="3.20.20.20">
    <property type="entry name" value="Dihydropteroate synthase-like"/>
    <property type="match status" value="1"/>
</dbReference>
<dbReference type="EMBL" id="CDRZ01000259">
    <property type="protein sequence ID" value="CEO89816.1"/>
    <property type="molecule type" value="Genomic_DNA"/>
</dbReference>
<dbReference type="PANTHER" id="PTHR36214:SF5">
    <property type="entry name" value="ACETYL-COA DECARBONYLASE_SYNTHASE COMPLEX SUBUNIT DELTA"/>
    <property type="match status" value="1"/>
</dbReference>
<dbReference type="InterPro" id="IPR051069">
    <property type="entry name" value="ACDS_complex_subunit"/>
</dbReference>
<dbReference type="AlphaFoldDB" id="A0A0B7MPB0"/>
<evidence type="ECO:0000313" key="3">
    <source>
        <dbReference type="Proteomes" id="UP000046155"/>
    </source>
</evidence>
<dbReference type="InterPro" id="IPR011005">
    <property type="entry name" value="Dihydropteroate_synth-like_sf"/>
</dbReference>
<dbReference type="InterPro" id="IPR016041">
    <property type="entry name" value="Ac-CoA_synth_d_su_TIM-brl"/>
</dbReference>
<protein>
    <submittedName>
        <fullName evidence="2">Corrinoid/iron-sulfur protein small subunit</fullName>
    </submittedName>
</protein>
<name>A0A0B7MPB0_9FIRM</name>
<gene>
    <name evidence="2" type="primary">acsD</name>
    <name evidence="2" type="ORF">SSCH_600037</name>
</gene>
<organism evidence="2 3">
    <name type="scientific">Syntrophaceticus schinkii</name>
    <dbReference type="NCBI Taxonomy" id="499207"/>
    <lineage>
        <taxon>Bacteria</taxon>
        <taxon>Bacillati</taxon>
        <taxon>Bacillota</taxon>
        <taxon>Clostridia</taxon>
        <taxon>Thermoanaerobacterales</taxon>
        <taxon>Thermoanaerobacterales Family III. Incertae Sedis</taxon>
        <taxon>Syntrophaceticus</taxon>
    </lineage>
</organism>